<evidence type="ECO:0000313" key="1">
    <source>
        <dbReference type="EMBL" id="CAG6454914.1"/>
    </source>
</evidence>
<sequence>MESRSHNFASKAIYRSVFGEGVRRNAHFGLGTDVDGVGAENTVGVHPIDRIGSNCTNFSAGKDERNCVEDSFHGTGPGVPCQETDDGLHGWGRMAAVTECAPVAYFL</sequence>
<reference evidence="1" key="1">
    <citation type="submission" date="2021-05" db="EMBL/GenBank/DDBJ databases">
        <authorList>
            <person name="Alioto T."/>
            <person name="Alioto T."/>
            <person name="Gomez Garrido J."/>
        </authorList>
    </citation>
    <scope>NUCLEOTIDE SEQUENCE</scope>
</reference>
<name>A0A8D8AD71_CULPI</name>
<accession>A0A8D8AD71</accession>
<dbReference type="EMBL" id="HBUE01027570">
    <property type="protein sequence ID" value="CAG6454918.1"/>
    <property type="molecule type" value="Transcribed_RNA"/>
</dbReference>
<protein>
    <submittedName>
        <fullName evidence="1">(northern house mosquito) hypothetical protein</fullName>
    </submittedName>
</protein>
<organism evidence="1">
    <name type="scientific">Culex pipiens</name>
    <name type="common">House mosquito</name>
    <dbReference type="NCBI Taxonomy" id="7175"/>
    <lineage>
        <taxon>Eukaryota</taxon>
        <taxon>Metazoa</taxon>
        <taxon>Ecdysozoa</taxon>
        <taxon>Arthropoda</taxon>
        <taxon>Hexapoda</taxon>
        <taxon>Insecta</taxon>
        <taxon>Pterygota</taxon>
        <taxon>Neoptera</taxon>
        <taxon>Endopterygota</taxon>
        <taxon>Diptera</taxon>
        <taxon>Nematocera</taxon>
        <taxon>Culicoidea</taxon>
        <taxon>Culicidae</taxon>
        <taxon>Culicinae</taxon>
        <taxon>Culicini</taxon>
        <taxon>Culex</taxon>
        <taxon>Culex</taxon>
    </lineage>
</organism>
<dbReference type="EMBL" id="HBUE01027569">
    <property type="protein sequence ID" value="CAG6454914.1"/>
    <property type="molecule type" value="Transcribed_RNA"/>
</dbReference>
<proteinExistence type="predicted"/>
<dbReference type="AlphaFoldDB" id="A0A8D8AD71"/>